<feature type="transmembrane region" description="Helical" evidence="7">
    <location>
        <begin position="240"/>
        <end position="258"/>
    </location>
</feature>
<feature type="domain" description="Sodium/calcium exchanger membrane region" evidence="8">
    <location>
        <begin position="11"/>
        <end position="152"/>
    </location>
</feature>
<feature type="domain" description="Sodium/calcium exchanger membrane region" evidence="8">
    <location>
        <begin position="208"/>
        <end position="346"/>
    </location>
</feature>
<evidence type="ECO:0000256" key="2">
    <source>
        <dbReference type="ARBA" id="ARBA00005364"/>
    </source>
</evidence>
<keyword evidence="6 7" id="KW-0472">Membrane</keyword>
<keyword evidence="3" id="KW-0050">Antiport</keyword>
<reference evidence="9 10" key="1">
    <citation type="submission" date="2016-07" db="EMBL/GenBank/DDBJ databases">
        <title>Multiple horizontal gene transfer events from other fungi enriched the ability of initially mycotrophic Trichoderma (Ascomycota) to feed on dead plant biomass.</title>
        <authorList>
            <consortium name="DOE Joint Genome Institute"/>
            <person name="Aerts A."/>
            <person name="Atanasova L."/>
            <person name="Chenthamara K."/>
            <person name="Zhang J."/>
            <person name="Grujic M."/>
            <person name="Henrissat B."/>
            <person name="Kuo A."/>
            <person name="Salamov A."/>
            <person name="Lipzen A."/>
            <person name="Labutti K."/>
            <person name="Barry K."/>
            <person name="Miao Y."/>
            <person name="Rahimi M.J."/>
            <person name="Shen Q."/>
            <person name="Grigoriev I.V."/>
            <person name="Kubicek C.P."/>
            <person name="Druzhinina I.S."/>
        </authorList>
    </citation>
    <scope>NUCLEOTIDE SEQUENCE [LARGE SCALE GENOMIC DNA]</scope>
    <source>
        <strain evidence="9 10">CBS 433.97</strain>
    </source>
</reference>
<sequence length="356" mass="37240">MAQANAIAFNIGAFISTLFLLEFGADKFIAHAAAIASRIGVSQVTIGLVTAGAEWEELAVVVASLAQGRPSLAIGNVVGSAISNILGAFSLGLLCYEGGSAVEFDRSARIYALLTIVLTTLVVPVICFPTRSVWLVCGPLLVAVFGVYFLLVAVAIGRGVLVAPEDSDSDGDDDDEIDAGSVGSATGLLSDGSNPNVRRRRRLSHHGFYLLFGFLAICLASYVLSQAAINIVDQLGMSDVLFSVIILAIATTLPEKFIAVMSGYRGHAGILVANCAGSNIFLLSLCCGIIMTDTGGDLKGENVKMSELAVLWVSTAAFAATVWFGGRVARWIGGLMGVGYVAFIVLEFAVIHRVVD</sequence>
<feature type="transmembrane region" description="Helical" evidence="7">
    <location>
        <begin position="6"/>
        <end position="25"/>
    </location>
</feature>
<dbReference type="GO" id="GO:0005886">
    <property type="term" value="C:plasma membrane"/>
    <property type="evidence" value="ECO:0007669"/>
    <property type="project" value="TreeGrafter"/>
</dbReference>
<comment type="subcellular location">
    <subcellularLocation>
        <location evidence="1">Membrane</location>
        <topology evidence="1">Multi-pass membrane protein</topology>
    </subcellularLocation>
</comment>
<dbReference type="PANTHER" id="PTHR10846:SF8">
    <property type="entry name" value="INNER MEMBRANE PROTEIN YRBG"/>
    <property type="match status" value="1"/>
</dbReference>
<dbReference type="EMBL" id="KZ679263">
    <property type="protein sequence ID" value="PTB40085.1"/>
    <property type="molecule type" value="Genomic_DNA"/>
</dbReference>
<organism evidence="9 10">
    <name type="scientific">Trichoderma asperellum (strain ATCC 204424 / CBS 433.97 / NBRC 101777)</name>
    <dbReference type="NCBI Taxonomy" id="1042311"/>
    <lineage>
        <taxon>Eukaryota</taxon>
        <taxon>Fungi</taxon>
        <taxon>Dikarya</taxon>
        <taxon>Ascomycota</taxon>
        <taxon>Pezizomycotina</taxon>
        <taxon>Sordariomycetes</taxon>
        <taxon>Hypocreomycetidae</taxon>
        <taxon>Hypocreales</taxon>
        <taxon>Hypocreaceae</taxon>
        <taxon>Trichoderma</taxon>
    </lineage>
</organism>
<feature type="transmembrane region" description="Helical" evidence="7">
    <location>
        <begin position="208"/>
        <end position="228"/>
    </location>
</feature>
<feature type="transmembrane region" description="Helical" evidence="7">
    <location>
        <begin position="132"/>
        <end position="156"/>
    </location>
</feature>
<evidence type="ECO:0000256" key="1">
    <source>
        <dbReference type="ARBA" id="ARBA00004141"/>
    </source>
</evidence>
<evidence type="ECO:0000256" key="4">
    <source>
        <dbReference type="ARBA" id="ARBA00022692"/>
    </source>
</evidence>
<evidence type="ECO:0000313" key="10">
    <source>
        <dbReference type="Proteomes" id="UP000240493"/>
    </source>
</evidence>
<evidence type="ECO:0000256" key="7">
    <source>
        <dbReference type="SAM" id="Phobius"/>
    </source>
</evidence>
<protein>
    <recommendedName>
        <fullName evidence="8">Sodium/calcium exchanger membrane region domain-containing protein</fullName>
    </recommendedName>
</protein>
<dbReference type="Proteomes" id="UP000240493">
    <property type="component" value="Unassembled WGS sequence"/>
</dbReference>
<dbReference type="InterPro" id="IPR004837">
    <property type="entry name" value="NaCa_Exmemb"/>
</dbReference>
<dbReference type="GO" id="GO:0008273">
    <property type="term" value="F:calcium, potassium:sodium antiporter activity"/>
    <property type="evidence" value="ECO:0007669"/>
    <property type="project" value="TreeGrafter"/>
</dbReference>
<accession>A0A2T3Z5L9</accession>
<evidence type="ECO:0000256" key="3">
    <source>
        <dbReference type="ARBA" id="ARBA00022449"/>
    </source>
</evidence>
<gene>
    <name evidence="9" type="ORF">M441DRAFT_170061</name>
</gene>
<dbReference type="AlphaFoldDB" id="A0A2T3Z5L9"/>
<evidence type="ECO:0000259" key="8">
    <source>
        <dbReference type="Pfam" id="PF01699"/>
    </source>
</evidence>
<dbReference type="InterPro" id="IPR044880">
    <property type="entry name" value="NCX_ion-bd_dom_sf"/>
</dbReference>
<dbReference type="Pfam" id="PF01699">
    <property type="entry name" value="Na_Ca_ex"/>
    <property type="match status" value="2"/>
</dbReference>
<keyword evidence="10" id="KW-1185">Reference proteome</keyword>
<keyword evidence="4 7" id="KW-0812">Transmembrane</keyword>
<feature type="transmembrane region" description="Helical" evidence="7">
    <location>
        <begin position="331"/>
        <end position="351"/>
    </location>
</feature>
<dbReference type="OrthoDB" id="2127281at2759"/>
<name>A0A2T3Z5L9_TRIA4</name>
<feature type="transmembrane region" description="Helical" evidence="7">
    <location>
        <begin position="303"/>
        <end position="324"/>
    </location>
</feature>
<feature type="transmembrane region" description="Helical" evidence="7">
    <location>
        <begin position="270"/>
        <end position="291"/>
    </location>
</feature>
<dbReference type="GO" id="GO:0005262">
    <property type="term" value="F:calcium channel activity"/>
    <property type="evidence" value="ECO:0007669"/>
    <property type="project" value="TreeGrafter"/>
</dbReference>
<feature type="transmembrane region" description="Helical" evidence="7">
    <location>
        <begin position="73"/>
        <end position="96"/>
    </location>
</feature>
<feature type="transmembrane region" description="Helical" evidence="7">
    <location>
        <begin position="108"/>
        <end position="126"/>
    </location>
</feature>
<keyword evidence="3" id="KW-0813">Transport</keyword>
<dbReference type="InterPro" id="IPR004481">
    <property type="entry name" value="K/Na/Ca-exchanger"/>
</dbReference>
<keyword evidence="5 7" id="KW-1133">Transmembrane helix</keyword>
<evidence type="ECO:0000256" key="5">
    <source>
        <dbReference type="ARBA" id="ARBA00022989"/>
    </source>
</evidence>
<evidence type="ECO:0000313" key="9">
    <source>
        <dbReference type="EMBL" id="PTB40085.1"/>
    </source>
</evidence>
<dbReference type="Gene3D" id="1.20.1420.30">
    <property type="entry name" value="NCX, central ion-binding region"/>
    <property type="match status" value="2"/>
</dbReference>
<dbReference type="PANTHER" id="PTHR10846">
    <property type="entry name" value="SODIUM/POTASSIUM/CALCIUM EXCHANGER"/>
    <property type="match status" value="1"/>
</dbReference>
<proteinExistence type="inferred from homology"/>
<dbReference type="STRING" id="1042311.A0A2T3Z5L9"/>
<evidence type="ECO:0000256" key="6">
    <source>
        <dbReference type="ARBA" id="ARBA00023136"/>
    </source>
</evidence>
<comment type="similarity">
    <text evidence="2">Belongs to the Ca(2+):cation antiporter (CaCA) (TC 2.A.19) family. SLC24A subfamily.</text>
</comment>
<dbReference type="GO" id="GO:0006874">
    <property type="term" value="P:intracellular calcium ion homeostasis"/>
    <property type="evidence" value="ECO:0007669"/>
    <property type="project" value="TreeGrafter"/>
</dbReference>